<dbReference type="VEuPathDB" id="VectorBase:GAUT032478"/>
<evidence type="ECO:0000256" key="2">
    <source>
        <dbReference type="SAM" id="Phobius"/>
    </source>
</evidence>
<keyword evidence="2" id="KW-0812">Transmembrane</keyword>
<evidence type="ECO:0000313" key="4">
    <source>
        <dbReference type="Proteomes" id="UP000078200"/>
    </source>
</evidence>
<feature type="transmembrane region" description="Helical" evidence="2">
    <location>
        <begin position="62"/>
        <end position="83"/>
    </location>
</feature>
<evidence type="ECO:0000313" key="3">
    <source>
        <dbReference type="EnsemblMetazoa" id="GAUT032478-PA"/>
    </source>
</evidence>
<dbReference type="Proteomes" id="UP000078200">
    <property type="component" value="Unassembled WGS sequence"/>
</dbReference>
<evidence type="ECO:0000256" key="1">
    <source>
        <dbReference type="SAM" id="MobiDB-lite"/>
    </source>
</evidence>
<dbReference type="EnsemblMetazoa" id="GAUT032478-RA">
    <property type="protein sequence ID" value="GAUT032478-PA"/>
    <property type="gene ID" value="GAUT032478"/>
</dbReference>
<dbReference type="AlphaFoldDB" id="A0A1A9VC34"/>
<keyword evidence="2" id="KW-0472">Membrane</keyword>
<feature type="region of interest" description="Disordered" evidence="1">
    <location>
        <begin position="120"/>
        <end position="140"/>
    </location>
</feature>
<reference evidence="3" key="1">
    <citation type="submission" date="2020-05" db="UniProtKB">
        <authorList>
            <consortium name="EnsemblMetazoa"/>
        </authorList>
    </citation>
    <scope>IDENTIFICATION</scope>
    <source>
        <strain evidence="3">TTRI</strain>
    </source>
</reference>
<keyword evidence="2" id="KW-1133">Transmembrane helix</keyword>
<proteinExistence type="predicted"/>
<protein>
    <submittedName>
        <fullName evidence="3">Uncharacterized protein</fullName>
    </submittedName>
</protein>
<keyword evidence="4" id="KW-1185">Reference proteome</keyword>
<name>A0A1A9VC34_GLOAU</name>
<organism evidence="3 4">
    <name type="scientific">Glossina austeni</name>
    <name type="common">Savannah tsetse fly</name>
    <dbReference type="NCBI Taxonomy" id="7395"/>
    <lineage>
        <taxon>Eukaryota</taxon>
        <taxon>Metazoa</taxon>
        <taxon>Ecdysozoa</taxon>
        <taxon>Arthropoda</taxon>
        <taxon>Hexapoda</taxon>
        <taxon>Insecta</taxon>
        <taxon>Pterygota</taxon>
        <taxon>Neoptera</taxon>
        <taxon>Endopterygota</taxon>
        <taxon>Diptera</taxon>
        <taxon>Brachycera</taxon>
        <taxon>Muscomorpha</taxon>
        <taxon>Hippoboscoidea</taxon>
        <taxon>Glossinidae</taxon>
        <taxon>Glossina</taxon>
    </lineage>
</organism>
<accession>A0A1A9VC34</accession>
<sequence length="140" mass="16315">MEEKPEDRERWQMVRHLWETDMATTKLTNVPSTFKINLECLLNLDHGVTIYNILAYLSLHTIIPYCFILYGSSLIYLLTYLLVKLSLRWLQSRRAKMTITTAIHSPFEEEALPTLKSITFQSDDPLNPPHHTLTSSDNIH</sequence>